<dbReference type="RefSeq" id="WP_208237379.1">
    <property type="nucleotide sequence ID" value="NZ_JAGEPF010000003.1"/>
</dbReference>
<feature type="compositionally biased region" description="Low complexity" evidence="1">
    <location>
        <begin position="118"/>
        <end position="138"/>
    </location>
</feature>
<name>A0ABS3RJJ9_9ACTN</name>
<gene>
    <name evidence="2" type="ORF">J4709_04845</name>
</gene>
<dbReference type="Proteomes" id="UP000680206">
    <property type="component" value="Unassembled WGS sequence"/>
</dbReference>
<keyword evidence="3" id="KW-1185">Reference proteome</keyword>
<protein>
    <submittedName>
        <fullName evidence="2">Uncharacterized protein</fullName>
    </submittedName>
</protein>
<evidence type="ECO:0000313" key="3">
    <source>
        <dbReference type="Proteomes" id="UP000680206"/>
    </source>
</evidence>
<comment type="caution">
    <text evidence="2">The sequence shown here is derived from an EMBL/GenBank/DDBJ whole genome shotgun (WGS) entry which is preliminary data.</text>
</comment>
<organism evidence="2 3">
    <name type="scientific">Actinomadura violacea</name>
    <dbReference type="NCBI Taxonomy" id="2819934"/>
    <lineage>
        <taxon>Bacteria</taxon>
        <taxon>Bacillati</taxon>
        <taxon>Actinomycetota</taxon>
        <taxon>Actinomycetes</taxon>
        <taxon>Streptosporangiales</taxon>
        <taxon>Thermomonosporaceae</taxon>
        <taxon>Actinomadura</taxon>
    </lineage>
</organism>
<proteinExistence type="predicted"/>
<feature type="region of interest" description="Disordered" evidence="1">
    <location>
        <begin position="81"/>
        <end position="138"/>
    </location>
</feature>
<evidence type="ECO:0000313" key="2">
    <source>
        <dbReference type="EMBL" id="MBO2456920.1"/>
    </source>
</evidence>
<evidence type="ECO:0000256" key="1">
    <source>
        <dbReference type="SAM" id="MobiDB-lite"/>
    </source>
</evidence>
<sequence>MGHKFSLVLSREITDEESAILRDAGCACATFGPDSLPTDASVPVTKMEFDDTESPSLAEAIESALEAVKKVPDLSVPGLTVPAVPAADSAEGPDGGSAAREPGEPGVLVGEVVEEEPAPGNGAAKATATKAGAAAESD</sequence>
<accession>A0ABS3RJJ9</accession>
<dbReference type="EMBL" id="JAGEPF010000003">
    <property type="protein sequence ID" value="MBO2456920.1"/>
    <property type="molecule type" value="Genomic_DNA"/>
</dbReference>
<reference evidence="2 3" key="1">
    <citation type="submission" date="2021-03" db="EMBL/GenBank/DDBJ databases">
        <title>Actinomadura violae sp. nov., isolated from lichen in Thailand.</title>
        <authorList>
            <person name="Kanchanasin P."/>
            <person name="Saeng-In P."/>
            <person name="Phongsopitanun W."/>
            <person name="Yuki M."/>
            <person name="Kudo T."/>
            <person name="Ohkuma M."/>
            <person name="Tanasupawat S."/>
        </authorList>
    </citation>
    <scope>NUCLEOTIDE SEQUENCE [LARGE SCALE GENOMIC DNA]</scope>
    <source>
        <strain evidence="2 3">LCR2-06</strain>
    </source>
</reference>